<dbReference type="STRING" id="543379.A0A232EYI2"/>
<dbReference type="EMBL" id="NNAY01001613">
    <property type="protein sequence ID" value="OXU23421.1"/>
    <property type="molecule type" value="Genomic_DNA"/>
</dbReference>
<dbReference type="PANTHER" id="PTHR24413">
    <property type="entry name" value="SPECKLE-TYPE POZ PROTEIN"/>
    <property type="match status" value="1"/>
</dbReference>
<organism evidence="2 3">
    <name type="scientific">Trichomalopsis sarcophagae</name>
    <dbReference type="NCBI Taxonomy" id="543379"/>
    <lineage>
        <taxon>Eukaryota</taxon>
        <taxon>Metazoa</taxon>
        <taxon>Ecdysozoa</taxon>
        <taxon>Arthropoda</taxon>
        <taxon>Hexapoda</taxon>
        <taxon>Insecta</taxon>
        <taxon>Pterygota</taxon>
        <taxon>Neoptera</taxon>
        <taxon>Endopterygota</taxon>
        <taxon>Hymenoptera</taxon>
        <taxon>Apocrita</taxon>
        <taxon>Proctotrupomorpha</taxon>
        <taxon>Chalcidoidea</taxon>
        <taxon>Pteromalidae</taxon>
        <taxon>Pteromalinae</taxon>
        <taxon>Trichomalopsis</taxon>
    </lineage>
</organism>
<dbReference type="SUPFAM" id="SSF54695">
    <property type="entry name" value="POZ domain"/>
    <property type="match status" value="1"/>
</dbReference>
<comment type="caution">
    <text evidence="2">The sequence shown here is derived from an EMBL/GenBank/DDBJ whole genome shotgun (WGS) entry which is preliminary data.</text>
</comment>
<dbReference type="Proteomes" id="UP000215335">
    <property type="component" value="Unassembled WGS sequence"/>
</dbReference>
<dbReference type="Gene3D" id="6.10.250.3030">
    <property type="match status" value="1"/>
</dbReference>
<accession>A0A232EYI2</accession>
<dbReference type="Gene3D" id="3.30.710.10">
    <property type="entry name" value="Potassium Channel Kv1.1, Chain A"/>
    <property type="match status" value="1"/>
</dbReference>
<sequence>MSNDVHGTINLVQKPESVYLTWIFKKFWQTKYASSPSRLLECMTSPDIISKINDNEHTWYFQIHVSDVSTINDMTLVDFTPVKARGILRLRLKTDLDADVDVIVECSLIGEKGRVLNSKITKCTFTKSFRTADISDIPYCYNEFEMPPVFRESGDAEENVGVVCEITYKRKAVEAKESDTTSVDVSSLSNDLKLLFETKKFSDLTIIVEQQEFHVHKAILASRSPVFLAMLENDMAEKQNNRVDIADLDYETMHHVLFYVYTGKVEKLELAGKLLGPADKYALDSLKNTCAEALANDLTIENVVKTLVLADLYRVGKLKKKAIEFMGKHFHEVTQTAGFESLLKPNSDLFKTF</sequence>
<keyword evidence="3" id="KW-1185">Reference proteome</keyword>
<evidence type="ECO:0000259" key="1">
    <source>
        <dbReference type="PROSITE" id="PS50097"/>
    </source>
</evidence>
<protein>
    <recommendedName>
        <fullName evidence="1">BTB domain-containing protein</fullName>
    </recommendedName>
</protein>
<proteinExistence type="predicted"/>
<evidence type="ECO:0000313" key="3">
    <source>
        <dbReference type="Proteomes" id="UP000215335"/>
    </source>
</evidence>
<dbReference type="AlphaFoldDB" id="A0A232EYI2"/>
<dbReference type="InterPro" id="IPR011333">
    <property type="entry name" value="SKP1/BTB/POZ_sf"/>
</dbReference>
<feature type="domain" description="BTB" evidence="1">
    <location>
        <begin position="202"/>
        <end position="269"/>
    </location>
</feature>
<gene>
    <name evidence="2" type="ORF">TSAR_006104</name>
</gene>
<evidence type="ECO:0000313" key="2">
    <source>
        <dbReference type="EMBL" id="OXU23421.1"/>
    </source>
</evidence>
<dbReference type="SMART" id="SM00225">
    <property type="entry name" value="BTB"/>
    <property type="match status" value="1"/>
</dbReference>
<dbReference type="InterPro" id="IPR000210">
    <property type="entry name" value="BTB/POZ_dom"/>
</dbReference>
<dbReference type="OrthoDB" id="10249567at2759"/>
<dbReference type="FunFam" id="3.30.710.10:FF:000159">
    <property type="entry name" value="Speckle-type POZ protein B"/>
    <property type="match status" value="1"/>
</dbReference>
<dbReference type="PROSITE" id="PS50097">
    <property type="entry name" value="BTB"/>
    <property type="match status" value="1"/>
</dbReference>
<name>A0A232EYI2_9HYME</name>
<dbReference type="Pfam" id="PF00651">
    <property type="entry name" value="BTB"/>
    <property type="match status" value="1"/>
</dbReference>
<reference evidence="2 3" key="1">
    <citation type="journal article" date="2017" name="Curr. Biol.">
        <title>The Evolution of Venom by Co-option of Single-Copy Genes.</title>
        <authorList>
            <person name="Martinson E.O."/>
            <person name="Mrinalini"/>
            <person name="Kelkar Y.D."/>
            <person name="Chang C.H."/>
            <person name="Werren J.H."/>
        </authorList>
    </citation>
    <scope>NUCLEOTIDE SEQUENCE [LARGE SCALE GENOMIC DNA]</scope>
    <source>
        <strain evidence="2 3">Alberta</strain>
        <tissue evidence="2">Whole body</tissue>
    </source>
</reference>